<sequence>MSYISMSIRAVSVVRGYDGDKKLTTELNDPTFKEKVIKLDRILSFTEDYIFISCPHDTVELWEYEGTLAYVKAKLHAAGQMI</sequence>
<dbReference type="EMBL" id="QURN01000013">
    <property type="protein sequence ID" value="RFC65886.1"/>
    <property type="molecule type" value="Genomic_DNA"/>
</dbReference>
<proteinExistence type="predicted"/>
<dbReference type="AlphaFoldDB" id="A0A371X9K4"/>
<dbReference type="RefSeq" id="WP_116624993.1">
    <property type="nucleotide sequence ID" value="NZ_QURN01000013.1"/>
</dbReference>
<keyword evidence="2" id="KW-1185">Reference proteome</keyword>
<dbReference type="Proteomes" id="UP000262379">
    <property type="component" value="Unassembled WGS sequence"/>
</dbReference>
<protein>
    <submittedName>
        <fullName evidence="1">Uncharacterized protein</fullName>
    </submittedName>
</protein>
<evidence type="ECO:0000313" key="2">
    <source>
        <dbReference type="Proteomes" id="UP000262379"/>
    </source>
</evidence>
<organism evidence="1 2">
    <name type="scientific">Mesorhizobium denitrificans</name>
    <dbReference type="NCBI Taxonomy" id="2294114"/>
    <lineage>
        <taxon>Bacteria</taxon>
        <taxon>Pseudomonadati</taxon>
        <taxon>Pseudomonadota</taxon>
        <taxon>Alphaproteobacteria</taxon>
        <taxon>Hyphomicrobiales</taxon>
        <taxon>Phyllobacteriaceae</taxon>
        <taxon>Mesorhizobium</taxon>
    </lineage>
</organism>
<accession>A0A371X9K4</accession>
<evidence type="ECO:0000313" key="1">
    <source>
        <dbReference type="EMBL" id="RFC65886.1"/>
    </source>
</evidence>
<gene>
    <name evidence="1" type="ORF">DY251_16435</name>
</gene>
<name>A0A371X9K4_9HYPH</name>
<reference evidence="2" key="1">
    <citation type="submission" date="2018-08" db="EMBL/GenBank/DDBJ databases">
        <authorList>
            <person name="Im W.T."/>
        </authorList>
    </citation>
    <scope>NUCLEOTIDE SEQUENCE [LARGE SCALE GENOMIC DNA]</scope>
    <source>
        <strain evidence="2">LA-28</strain>
    </source>
</reference>
<comment type="caution">
    <text evidence="1">The sequence shown here is derived from an EMBL/GenBank/DDBJ whole genome shotgun (WGS) entry which is preliminary data.</text>
</comment>